<dbReference type="PANTHER" id="PTHR48100:SF5">
    <property type="entry name" value="HISTIDINE PHOSPHATASE FAMILY PROTEIN"/>
    <property type="match status" value="1"/>
</dbReference>
<evidence type="ECO:0000256" key="1">
    <source>
        <dbReference type="PIRSR" id="PIRSR613078-2"/>
    </source>
</evidence>
<dbReference type="RefSeq" id="WP_104967603.1">
    <property type="nucleotide sequence ID" value="NZ_CP025536.1"/>
</dbReference>
<name>A0A2L0D3U0_9STRE</name>
<dbReference type="Proteomes" id="UP000238956">
    <property type="component" value="Chromosome"/>
</dbReference>
<dbReference type="InterPro" id="IPR050275">
    <property type="entry name" value="PGM_Phosphatase"/>
</dbReference>
<dbReference type="PANTHER" id="PTHR48100">
    <property type="entry name" value="BROAD-SPECIFICITY PHOSPHATASE YOR283W-RELATED"/>
    <property type="match status" value="1"/>
</dbReference>
<accession>A0A2L0D3U0</accession>
<dbReference type="AlphaFoldDB" id="A0A2L0D3U0"/>
<keyword evidence="3" id="KW-1185">Reference proteome</keyword>
<feature type="binding site" evidence="1">
    <location>
        <begin position="9"/>
        <end position="16"/>
    </location>
    <ligand>
        <name>substrate</name>
    </ligand>
</feature>
<dbReference type="KEGG" id="splr:C0J00_03615"/>
<dbReference type="InterPro" id="IPR029033">
    <property type="entry name" value="His_PPase_superfam"/>
</dbReference>
<dbReference type="EMBL" id="CP025536">
    <property type="protein sequence ID" value="AUW96269.1"/>
    <property type="molecule type" value="Genomic_DNA"/>
</dbReference>
<dbReference type="GO" id="GO:0016791">
    <property type="term" value="F:phosphatase activity"/>
    <property type="evidence" value="ECO:0007669"/>
    <property type="project" value="TreeGrafter"/>
</dbReference>
<dbReference type="OrthoDB" id="9782128at2"/>
<dbReference type="Gene3D" id="3.40.50.1240">
    <property type="entry name" value="Phosphoglycerate mutase-like"/>
    <property type="match status" value="1"/>
</dbReference>
<reference evidence="2 3" key="1">
    <citation type="submission" date="2017-12" db="EMBL/GenBank/DDBJ databases">
        <authorList>
            <person name="Hurst M.R.H."/>
        </authorList>
    </citation>
    <scope>NUCLEOTIDE SEQUENCE [LARGE SCALE GENOMIC DNA]</scope>
    <source>
        <strain evidence="2 3">TH11417</strain>
    </source>
</reference>
<sequence length="201" mass="22582">MTKTIYLMRHGQTRFNELKRIQGVCDSPLTDLGIEQATKARDYFQELGLDFTTVYSSTQERAVDTAEIASGRSDIIRLKGLKEMDFGTFEGQSETLNPPLTPGIGYGDYFVQHGGEDSMAVRQRMGDTVRDLLAKHDEGDVVLAVSHGAAIAQFYRGVLEHPPQVRMSNCAVLKFDVEDNDFSLDYIYDPINESLLYETKQ</sequence>
<dbReference type="GO" id="GO:0005737">
    <property type="term" value="C:cytoplasm"/>
    <property type="evidence" value="ECO:0007669"/>
    <property type="project" value="TreeGrafter"/>
</dbReference>
<dbReference type="CDD" id="cd07067">
    <property type="entry name" value="HP_PGM_like"/>
    <property type="match status" value="1"/>
</dbReference>
<dbReference type="InterPro" id="IPR001345">
    <property type="entry name" value="PG/BPGM_mutase_AS"/>
</dbReference>
<dbReference type="SUPFAM" id="SSF53254">
    <property type="entry name" value="Phosphoglycerate mutase-like"/>
    <property type="match status" value="1"/>
</dbReference>
<evidence type="ECO:0000313" key="3">
    <source>
        <dbReference type="Proteomes" id="UP000238956"/>
    </source>
</evidence>
<organism evidence="2 3">
    <name type="scientific">Streptococcus pluranimalium</name>
    <dbReference type="NCBI Taxonomy" id="82348"/>
    <lineage>
        <taxon>Bacteria</taxon>
        <taxon>Bacillati</taxon>
        <taxon>Bacillota</taxon>
        <taxon>Bacilli</taxon>
        <taxon>Lactobacillales</taxon>
        <taxon>Streptococcaceae</taxon>
        <taxon>Streptococcus</taxon>
    </lineage>
</organism>
<gene>
    <name evidence="2" type="ORF">C0J00_03615</name>
</gene>
<reference evidence="2 3" key="2">
    <citation type="submission" date="2018-02" db="EMBL/GenBank/DDBJ databases">
        <title>Whole genome sequencing analysis of Streptococcus pluranimalium isolated from cattle infected mastitis in China.</title>
        <authorList>
            <person name="Zhang J.-R."/>
            <person name="Hu G.-Z."/>
        </authorList>
    </citation>
    <scope>NUCLEOTIDE SEQUENCE [LARGE SCALE GENOMIC DNA]</scope>
    <source>
        <strain evidence="2 3">TH11417</strain>
    </source>
</reference>
<dbReference type="InterPro" id="IPR013078">
    <property type="entry name" value="His_Pase_superF_clade-1"/>
</dbReference>
<protein>
    <submittedName>
        <fullName evidence="2">Histidine phosphatase family protein</fullName>
    </submittedName>
</protein>
<proteinExistence type="predicted"/>
<feature type="binding site" evidence="1">
    <location>
        <position position="61"/>
    </location>
    <ligand>
        <name>substrate</name>
    </ligand>
</feature>
<dbReference type="SMART" id="SM00855">
    <property type="entry name" value="PGAM"/>
    <property type="match status" value="1"/>
</dbReference>
<dbReference type="PROSITE" id="PS00175">
    <property type="entry name" value="PG_MUTASE"/>
    <property type="match status" value="1"/>
</dbReference>
<evidence type="ECO:0000313" key="2">
    <source>
        <dbReference type="EMBL" id="AUW96269.1"/>
    </source>
</evidence>
<dbReference type="GeneID" id="98392999"/>
<dbReference type="Pfam" id="PF00300">
    <property type="entry name" value="His_Phos_1"/>
    <property type="match status" value="1"/>
</dbReference>